<evidence type="ECO:0000256" key="1">
    <source>
        <dbReference type="SAM" id="MobiDB-lite"/>
    </source>
</evidence>
<feature type="non-terminal residue" evidence="2">
    <location>
        <position position="88"/>
    </location>
</feature>
<evidence type="ECO:0000313" key="3">
    <source>
        <dbReference type="Proteomes" id="UP000034366"/>
    </source>
</evidence>
<dbReference type="Proteomes" id="UP000034366">
    <property type="component" value="Unassembled WGS sequence"/>
</dbReference>
<accession>A0A0G0IBE2</accession>
<reference evidence="2 3" key="1">
    <citation type="journal article" date="2015" name="Nature">
        <title>rRNA introns, odd ribosomes, and small enigmatic genomes across a large radiation of phyla.</title>
        <authorList>
            <person name="Brown C.T."/>
            <person name="Hug L.A."/>
            <person name="Thomas B.C."/>
            <person name="Sharon I."/>
            <person name="Castelle C.J."/>
            <person name="Singh A."/>
            <person name="Wilkins M.J."/>
            <person name="Williams K.H."/>
            <person name="Banfield J.F."/>
        </authorList>
    </citation>
    <scope>NUCLEOTIDE SEQUENCE [LARGE SCALE GENOMIC DNA]</scope>
</reference>
<comment type="caution">
    <text evidence="2">The sequence shown here is derived from an EMBL/GenBank/DDBJ whole genome shotgun (WGS) entry which is preliminary data.</text>
</comment>
<name>A0A0G0IBE2_9BACT</name>
<feature type="compositionally biased region" description="Basic and acidic residues" evidence="1">
    <location>
        <begin position="56"/>
        <end position="76"/>
    </location>
</feature>
<feature type="region of interest" description="Disordered" evidence="1">
    <location>
        <begin position="48"/>
        <end position="76"/>
    </location>
</feature>
<dbReference type="EMBL" id="LBTW01000037">
    <property type="protein sequence ID" value="KKQ48290.1"/>
    <property type="molecule type" value="Genomic_DNA"/>
</dbReference>
<sequence length="88" mass="10373">MTSENIKENPIGRKWIQMRFESFLNQDQRESTLSELQEAAANQVNVEIEKTKKRHTSPDSEKQHKPTKKELRGEVNLRVLKDQIKNIK</sequence>
<protein>
    <submittedName>
        <fullName evidence="2">Uncharacterized protein</fullName>
    </submittedName>
</protein>
<proteinExistence type="predicted"/>
<evidence type="ECO:0000313" key="2">
    <source>
        <dbReference type="EMBL" id="KKQ48290.1"/>
    </source>
</evidence>
<gene>
    <name evidence="2" type="ORF">US67_C0037G0001</name>
</gene>
<organism evidence="2 3">
    <name type="scientific">Candidatus Woesebacteria bacterium GW2011_GWD1_38_10</name>
    <dbReference type="NCBI Taxonomy" id="1618592"/>
    <lineage>
        <taxon>Bacteria</taxon>
        <taxon>Candidatus Woeseibacteriota</taxon>
    </lineage>
</organism>
<dbReference type="AlphaFoldDB" id="A0A0G0IBE2"/>